<sequence>MIYIKANMNKYCFRIIFGTDISKLNPTYSKKKVNQILNSCYILFQETHQKNFLIH</sequence>
<keyword evidence="2" id="KW-1185">Reference proteome</keyword>
<dbReference type="RefSeq" id="XP_001447908.1">
    <property type="nucleotide sequence ID" value="XM_001447871.2"/>
</dbReference>
<dbReference type="InParanoid" id="A0DBU4"/>
<dbReference type="AlphaFoldDB" id="A0DBU4"/>
<dbReference type="HOGENOM" id="CLU_3036523_0_0_1"/>
<reference evidence="1 2" key="1">
    <citation type="journal article" date="2006" name="Nature">
        <title>Global trends of whole-genome duplications revealed by the ciliate Paramecium tetraurelia.</title>
        <authorList>
            <consortium name="Genoscope"/>
            <person name="Aury J.-M."/>
            <person name="Jaillon O."/>
            <person name="Duret L."/>
            <person name="Noel B."/>
            <person name="Jubin C."/>
            <person name="Porcel B.M."/>
            <person name="Segurens B."/>
            <person name="Daubin V."/>
            <person name="Anthouard V."/>
            <person name="Aiach N."/>
            <person name="Arnaiz O."/>
            <person name="Billaut A."/>
            <person name="Beisson J."/>
            <person name="Blanc I."/>
            <person name="Bouhouche K."/>
            <person name="Camara F."/>
            <person name="Duharcourt S."/>
            <person name="Guigo R."/>
            <person name="Gogendeau D."/>
            <person name="Katinka M."/>
            <person name="Keller A.-M."/>
            <person name="Kissmehl R."/>
            <person name="Klotz C."/>
            <person name="Koll F."/>
            <person name="Le Moue A."/>
            <person name="Lepere C."/>
            <person name="Malinsky S."/>
            <person name="Nowacki M."/>
            <person name="Nowak J.K."/>
            <person name="Plattner H."/>
            <person name="Poulain J."/>
            <person name="Ruiz F."/>
            <person name="Serrano V."/>
            <person name="Zagulski M."/>
            <person name="Dessen P."/>
            <person name="Betermier M."/>
            <person name="Weissenbach J."/>
            <person name="Scarpelli C."/>
            <person name="Schachter V."/>
            <person name="Sperling L."/>
            <person name="Meyer E."/>
            <person name="Cohen J."/>
            <person name="Wincker P."/>
        </authorList>
    </citation>
    <scope>NUCLEOTIDE SEQUENCE [LARGE SCALE GENOMIC DNA]</scope>
    <source>
        <strain evidence="1 2">Stock d4-2</strain>
    </source>
</reference>
<name>A0DBU4_PARTE</name>
<evidence type="ECO:0000313" key="2">
    <source>
        <dbReference type="Proteomes" id="UP000000600"/>
    </source>
</evidence>
<gene>
    <name evidence="1" type="ORF">GSPATT00015388001</name>
</gene>
<accession>A0DBU4</accession>
<dbReference type="EMBL" id="CT868374">
    <property type="protein sequence ID" value="CAK80511.1"/>
    <property type="molecule type" value="Genomic_DNA"/>
</dbReference>
<organism evidence="1 2">
    <name type="scientific">Paramecium tetraurelia</name>
    <dbReference type="NCBI Taxonomy" id="5888"/>
    <lineage>
        <taxon>Eukaryota</taxon>
        <taxon>Sar</taxon>
        <taxon>Alveolata</taxon>
        <taxon>Ciliophora</taxon>
        <taxon>Intramacronucleata</taxon>
        <taxon>Oligohymenophorea</taxon>
        <taxon>Peniculida</taxon>
        <taxon>Parameciidae</taxon>
        <taxon>Paramecium</taxon>
    </lineage>
</organism>
<dbReference type="GeneID" id="5033698"/>
<dbReference type="KEGG" id="ptm:GSPATT00015388001"/>
<proteinExistence type="predicted"/>
<protein>
    <submittedName>
        <fullName evidence="1">Uncharacterized protein</fullName>
    </submittedName>
</protein>
<evidence type="ECO:0000313" key="1">
    <source>
        <dbReference type="EMBL" id="CAK80511.1"/>
    </source>
</evidence>
<dbReference type="Proteomes" id="UP000000600">
    <property type="component" value="Unassembled WGS sequence"/>
</dbReference>